<reference evidence="2 3" key="1">
    <citation type="submission" date="2022-10" db="EMBL/GenBank/DDBJ databases">
        <title>Description of Fervidibacillus gen. nov. in the family Fervidibacillaceae fam. nov. with two species, Fervidibacillus albus sp. nov., and Fervidibacillus halotolerans sp. nov., isolated from tidal flat sediments.</title>
        <authorList>
            <person name="Kwon K.K."/>
            <person name="Yang S.-H."/>
        </authorList>
    </citation>
    <scope>NUCLEOTIDE SEQUENCE [LARGE SCALE GENOMIC DNA]</scope>
    <source>
        <strain evidence="2 3">DSM 23332</strain>
    </source>
</reference>
<dbReference type="Pfam" id="PF10737">
    <property type="entry name" value="GerPC"/>
    <property type="match status" value="1"/>
</dbReference>
<keyword evidence="3" id="KW-1185">Reference proteome</keyword>
<dbReference type="Proteomes" id="UP001208656">
    <property type="component" value="Unassembled WGS sequence"/>
</dbReference>
<evidence type="ECO:0000256" key="1">
    <source>
        <dbReference type="SAM" id="Coils"/>
    </source>
</evidence>
<dbReference type="EMBL" id="JAOUSE010000034">
    <property type="protein sequence ID" value="MCU9594960.1"/>
    <property type="molecule type" value="Genomic_DNA"/>
</dbReference>
<comment type="caution">
    <text evidence="2">The sequence shown here is derived from an EMBL/GenBank/DDBJ whole genome shotgun (WGS) entry which is preliminary data.</text>
</comment>
<proteinExistence type="predicted"/>
<gene>
    <name evidence="2" type="ORF">OEV82_10970</name>
</gene>
<evidence type="ECO:0000313" key="3">
    <source>
        <dbReference type="Proteomes" id="UP001208656"/>
    </source>
</evidence>
<sequence>MQQELIFYLNQLAAKIKKQEEQLAKLEKNHEELRKTIDSLKKQPPVNVERIEYHFDQLKIEKLDGTLNIGLNPNDLQGMDEFSIATNNQIPPFFQNPTFIEQVRNKLNDYIDQELPKVIEDMKNKLNLQLDNSFTQFIQEDIRKQMPDRIQFYIQKLTQENSNRSQEEQEQEMIQRIVQDISQAVNAFLKQFQTKGDGGNDNGSDQP</sequence>
<keyword evidence="1" id="KW-0175">Coiled coil</keyword>
<feature type="coiled-coil region" evidence="1">
    <location>
        <begin position="9"/>
        <end position="43"/>
    </location>
</feature>
<organism evidence="2 3">
    <name type="scientific">Pallidibacillus thermolactis</name>
    <dbReference type="NCBI Taxonomy" id="251051"/>
    <lineage>
        <taxon>Bacteria</taxon>
        <taxon>Bacillati</taxon>
        <taxon>Bacillota</taxon>
        <taxon>Bacilli</taxon>
        <taxon>Bacillales</taxon>
        <taxon>Bacillaceae</taxon>
        <taxon>Pallidibacillus</taxon>
    </lineage>
</organism>
<name>A0ABT2WGZ1_9BACI</name>
<protein>
    <submittedName>
        <fullName evidence="2">Spore germination protein GerPC</fullName>
    </submittedName>
</protein>
<dbReference type="InterPro" id="IPR019673">
    <property type="entry name" value="Spore_germination_GerPC"/>
</dbReference>
<dbReference type="RefSeq" id="WP_263061903.1">
    <property type="nucleotide sequence ID" value="NZ_JAOUSE010000034.1"/>
</dbReference>
<accession>A0ABT2WGZ1</accession>
<evidence type="ECO:0000313" key="2">
    <source>
        <dbReference type="EMBL" id="MCU9594960.1"/>
    </source>
</evidence>